<dbReference type="InterPro" id="IPR007709">
    <property type="entry name" value="N-FG_amidohydro"/>
</dbReference>
<evidence type="ECO:0000313" key="2">
    <source>
        <dbReference type="Proteomes" id="UP000076128"/>
    </source>
</evidence>
<accession>A0A159Z7F9</accession>
<dbReference type="Proteomes" id="UP000076128">
    <property type="component" value="Chromosome"/>
</dbReference>
<dbReference type="AlphaFoldDB" id="A0A159Z7F9"/>
<proteinExistence type="predicted"/>
<reference evidence="1 2" key="1">
    <citation type="submission" date="2015-09" db="EMBL/GenBank/DDBJ databases">
        <title>Complete genome sequence of Defluviimonas alba cai42t isolated from an oilfield in Xinjiang.</title>
        <authorList>
            <person name="Geng S."/>
            <person name="Pan X."/>
            <person name="Wu X."/>
        </authorList>
    </citation>
    <scope>NUCLEOTIDE SEQUENCE [LARGE SCALE GENOMIC DNA]</scope>
    <source>
        <strain evidence="2">cai42</strain>
    </source>
</reference>
<name>A0A159Z7F9_9RHOB</name>
<dbReference type="Gene3D" id="3.40.630.40">
    <property type="entry name" value="Zn-dependent exopeptidases"/>
    <property type="match status" value="1"/>
</dbReference>
<dbReference type="GO" id="GO:0016787">
    <property type="term" value="F:hydrolase activity"/>
    <property type="evidence" value="ECO:0007669"/>
    <property type="project" value="UniProtKB-KW"/>
</dbReference>
<dbReference type="STRING" id="1335048.AKL17_4156"/>
<protein>
    <submittedName>
        <fullName evidence="1">N-formylglutamate amidohydrolase family protein</fullName>
    </submittedName>
</protein>
<evidence type="ECO:0000313" key="1">
    <source>
        <dbReference type="EMBL" id="AMY71372.1"/>
    </source>
</evidence>
<keyword evidence="1" id="KW-0378">Hydrolase</keyword>
<sequence length="287" mass="30775">MSTEDAPLPYRLTLPARRTTSVIFASPHSGRDYPEAFLRRSVLDAQMIRSSEDAFIDQLLDPAPGLGAPLLAATVPRAYVDLNRAAEELDPALIEGARSVPHNPRVASGLGVIPRVVAGGRAIRSGKMSLAEAEARIEGAWRPYHARLAALMDESVAVFGEAILIDVHSMPHEAVEASGGPRPQIVLGDRFGATAAPDILEQIEAAFAAEGLRVSRNIPFAGAYVVQVHGRPARGRHAVQIEIDRALYMDEVLIAPHGGYAAFAALLRRVLGRIVRIGVQEMPLAAE</sequence>
<dbReference type="SUPFAM" id="SSF53187">
    <property type="entry name" value="Zn-dependent exopeptidases"/>
    <property type="match status" value="1"/>
</dbReference>
<dbReference type="KEGG" id="daa:AKL17_4156"/>
<organism evidence="1 2">
    <name type="scientific">Frigidibacter mobilis</name>
    <dbReference type="NCBI Taxonomy" id="1335048"/>
    <lineage>
        <taxon>Bacteria</taxon>
        <taxon>Pseudomonadati</taxon>
        <taxon>Pseudomonadota</taxon>
        <taxon>Alphaproteobacteria</taxon>
        <taxon>Rhodobacterales</taxon>
        <taxon>Paracoccaceae</taxon>
        <taxon>Frigidibacter</taxon>
    </lineage>
</organism>
<dbReference type="RefSeq" id="WP_166507203.1">
    <property type="nucleotide sequence ID" value="NZ_CP012661.1"/>
</dbReference>
<keyword evidence="2" id="KW-1185">Reference proteome</keyword>
<gene>
    <name evidence="1" type="ORF">AKL17_4156</name>
</gene>
<dbReference type="EMBL" id="CP012661">
    <property type="protein sequence ID" value="AMY71372.1"/>
    <property type="molecule type" value="Genomic_DNA"/>
</dbReference>
<dbReference type="Pfam" id="PF05013">
    <property type="entry name" value="FGase"/>
    <property type="match status" value="1"/>
</dbReference>